<dbReference type="GO" id="GO:0015252">
    <property type="term" value="F:proton channel activity"/>
    <property type="evidence" value="ECO:0007669"/>
    <property type="project" value="InterPro"/>
</dbReference>
<sequence>MAFTFIQMYFIFLNSQVCIKKYKVLARFGLMHMIATNLCIWLHVLVQETKHGILTLINVNFTLPLSSSVPLNVVAEVATEENFTNSLFEQPINHTRVERSLHEQISHVIFECRRSNIMGELVQEASHFLFPCTIQYSLICAAILYIMWKNIGKQKHVKCNTASNTSSLSALQRQYYQVDCTKANKGLFTGILILVLSIISIILFFVLINKPNYKVLAIMEARITELSLYLLTSIAVAAALLQVRELKYNSNQDTELDHILLIVAQSGLYLFTMFSIIGGHFTTDDNTLLVLATSLACIIQATLQTIFILDASRCYTSTIDQLRRKPGRELVTFLLVCNFAMWAMNTLQTQRSDSNPIQLKFYGFWAWTIITHITTPLAIYFRFHSTVCLCAIWKKSYKIR</sequence>
<accession>A0A087UM94</accession>
<evidence type="ECO:0000256" key="2">
    <source>
        <dbReference type="ARBA" id="ARBA00006513"/>
    </source>
</evidence>
<feature type="transmembrane region" description="Helical" evidence="11">
    <location>
        <begin position="24"/>
        <end position="46"/>
    </location>
</feature>
<keyword evidence="4" id="KW-1003">Cell membrane</keyword>
<dbReference type="OMA" id="VHLDLTW"/>
<feature type="transmembrane region" description="Helical" evidence="11">
    <location>
        <begin position="228"/>
        <end position="246"/>
    </location>
</feature>
<evidence type="ECO:0000256" key="5">
    <source>
        <dbReference type="ARBA" id="ARBA00022692"/>
    </source>
</evidence>
<keyword evidence="5 11" id="KW-0812">Transmembrane</keyword>
<feature type="non-terminal residue" evidence="12">
    <location>
        <position position="400"/>
    </location>
</feature>
<dbReference type="Proteomes" id="UP000054359">
    <property type="component" value="Unassembled WGS sequence"/>
</dbReference>
<evidence type="ECO:0000256" key="11">
    <source>
        <dbReference type="SAM" id="Phobius"/>
    </source>
</evidence>
<comment type="subcellular location">
    <subcellularLocation>
        <location evidence="1">Cell membrane</location>
        <topology evidence="1">Multi-pass membrane protein</topology>
    </subcellularLocation>
</comment>
<evidence type="ECO:0000256" key="4">
    <source>
        <dbReference type="ARBA" id="ARBA00022475"/>
    </source>
</evidence>
<gene>
    <name evidence="12" type="ORF">X975_26851</name>
</gene>
<dbReference type="GO" id="GO:0005886">
    <property type="term" value="C:plasma membrane"/>
    <property type="evidence" value="ECO:0007669"/>
    <property type="project" value="UniProtKB-SubCell"/>
</dbReference>
<name>A0A087UM94_STEMI</name>
<keyword evidence="6" id="KW-0375">Hydrogen ion transport</keyword>
<dbReference type="STRING" id="407821.A0A087UM94"/>
<reference evidence="12 13" key="1">
    <citation type="submission" date="2013-11" db="EMBL/GenBank/DDBJ databases">
        <title>Genome sequencing of Stegodyphus mimosarum.</title>
        <authorList>
            <person name="Bechsgaard J."/>
        </authorList>
    </citation>
    <scope>NUCLEOTIDE SEQUENCE [LARGE SCALE GENOMIC DNA]</scope>
</reference>
<feature type="transmembrane region" description="Helical" evidence="11">
    <location>
        <begin position="367"/>
        <end position="393"/>
    </location>
</feature>
<keyword evidence="7 11" id="KW-1133">Transmembrane helix</keyword>
<evidence type="ECO:0000256" key="7">
    <source>
        <dbReference type="ARBA" id="ARBA00022989"/>
    </source>
</evidence>
<evidence type="ECO:0000256" key="6">
    <source>
        <dbReference type="ARBA" id="ARBA00022781"/>
    </source>
</evidence>
<evidence type="ECO:0000256" key="9">
    <source>
        <dbReference type="ARBA" id="ARBA00023136"/>
    </source>
</evidence>
<feature type="transmembrane region" description="Helical" evidence="11">
    <location>
        <begin position="330"/>
        <end position="347"/>
    </location>
</feature>
<dbReference type="AlphaFoldDB" id="A0A087UM94"/>
<protein>
    <submittedName>
        <fullName evidence="12">Otopetrin-2</fullName>
    </submittedName>
</protein>
<evidence type="ECO:0000313" key="12">
    <source>
        <dbReference type="EMBL" id="KFM78483.1"/>
    </source>
</evidence>
<dbReference type="Pfam" id="PF03189">
    <property type="entry name" value="Otopetrin"/>
    <property type="match status" value="1"/>
</dbReference>
<dbReference type="PANTHER" id="PTHR21522:SF61">
    <property type="entry name" value="PROTON CHANNEL OTOPLC"/>
    <property type="match status" value="1"/>
</dbReference>
<proteinExistence type="inferred from homology"/>
<evidence type="ECO:0000313" key="13">
    <source>
        <dbReference type="Proteomes" id="UP000054359"/>
    </source>
</evidence>
<keyword evidence="10" id="KW-0407">Ion channel</keyword>
<comment type="similarity">
    <text evidence="2">Belongs to the otopetrin family.</text>
</comment>
<evidence type="ECO:0000256" key="1">
    <source>
        <dbReference type="ARBA" id="ARBA00004651"/>
    </source>
</evidence>
<feature type="transmembrane region" description="Helical" evidence="11">
    <location>
        <begin position="187"/>
        <end position="208"/>
    </location>
</feature>
<keyword evidence="3" id="KW-0813">Transport</keyword>
<feature type="transmembrane region" description="Helical" evidence="11">
    <location>
        <begin position="258"/>
        <end position="281"/>
    </location>
</feature>
<evidence type="ECO:0000256" key="8">
    <source>
        <dbReference type="ARBA" id="ARBA00023065"/>
    </source>
</evidence>
<feature type="transmembrane region" description="Helical" evidence="11">
    <location>
        <begin position="287"/>
        <end position="309"/>
    </location>
</feature>
<keyword evidence="8" id="KW-0406">Ion transport</keyword>
<dbReference type="OrthoDB" id="6429739at2759"/>
<dbReference type="EMBL" id="KK120533">
    <property type="protein sequence ID" value="KFM78483.1"/>
    <property type="molecule type" value="Genomic_DNA"/>
</dbReference>
<feature type="transmembrane region" description="Helical" evidence="11">
    <location>
        <begin position="128"/>
        <end position="148"/>
    </location>
</feature>
<dbReference type="InterPro" id="IPR004878">
    <property type="entry name" value="Otopetrin"/>
</dbReference>
<keyword evidence="13" id="KW-1185">Reference proteome</keyword>
<dbReference type="PANTHER" id="PTHR21522">
    <property type="entry name" value="PROTON CHANNEL OTOP"/>
    <property type="match status" value="1"/>
</dbReference>
<evidence type="ECO:0000256" key="3">
    <source>
        <dbReference type="ARBA" id="ARBA00022448"/>
    </source>
</evidence>
<organism evidence="12 13">
    <name type="scientific">Stegodyphus mimosarum</name>
    <name type="common">African social velvet spider</name>
    <dbReference type="NCBI Taxonomy" id="407821"/>
    <lineage>
        <taxon>Eukaryota</taxon>
        <taxon>Metazoa</taxon>
        <taxon>Ecdysozoa</taxon>
        <taxon>Arthropoda</taxon>
        <taxon>Chelicerata</taxon>
        <taxon>Arachnida</taxon>
        <taxon>Araneae</taxon>
        <taxon>Araneomorphae</taxon>
        <taxon>Entelegynae</taxon>
        <taxon>Eresoidea</taxon>
        <taxon>Eresidae</taxon>
        <taxon>Stegodyphus</taxon>
    </lineage>
</organism>
<evidence type="ECO:0000256" key="10">
    <source>
        <dbReference type="ARBA" id="ARBA00023303"/>
    </source>
</evidence>
<keyword evidence="9 11" id="KW-0472">Membrane</keyword>